<dbReference type="InterPro" id="IPR001466">
    <property type="entry name" value="Beta-lactam-related"/>
</dbReference>
<keyword evidence="4" id="KW-1185">Reference proteome</keyword>
<keyword evidence="1" id="KW-0732">Signal</keyword>
<evidence type="ECO:0000313" key="4">
    <source>
        <dbReference type="Proteomes" id="UP001073122"/>
    </source>
</evidence>
<organism evidence="3 4">
    <name type="scientific">Chryseobacterium formosus</name>
    <dbReference type="NCBI Taxonomy" id="1537363"/>
    <lineage>
        <taxon>Bacteria</taxon>
        <taxon>Pseudomonadati</taxon>
        <taxon>Bacteroidota</taxon>
        <taxon>Flavobacteriia</taxon>
        <taxon>Flavobacteriales</taxon>
        <taxon>Weeksellaceae</taxon>
        <taxon>Chryseobacterium group</taxon>
        <taxon>Chryseobacterium</taxon>
    </lineage>
</organism>
<proteinExistence type="predicted"/>
<feature type="domain" description="Beta-lactamase-related" evidence="2">
    <location>
        <begin position="46"/>
        <end position="324"/>
    </location>
</feature>
<evidence type="ECO:0000256" key="1">
    <source>
        <dbReference type="SAM" id="SignalP"/>
    </source>
</evidence>
<dbReference type="Proteomes" id="UP001073122">
    <property type="component" value="Unassembled WGS sequence"/>
</dbReference>
<dbReference type="Pfam" id="PF00144">
    <property type="entry name" value="Beta-lactamase"/>
    <property type="match status" value="1"/>
</dbReference>
<dbReference type="InterPro" id="IPR012338">
    <property type="entry name" value="Beta-lactam/transpept-like"/>
</dbReference>
<comment type="caution">
    <text evidence="3">The sequence shown here is derived from an EMBL/GenBank/DDBJ whole genome shotgun (WGS) entry which is preliminary data.</text>
</comment>
<name>A0ABT3XT73_9FLAO</name>
<feature type="chain" id="PRO_5046114490" evidence="1">
    <location>
        <begin position="22"/>
        <end position="344"/>
    </location>
</feature>
<protein>
    <submittedName>
        <fullName evidence="3">Beta-lactamase family protein</fullName>
    </submittedName>
</protein>
<dbReference type="PANTHER" id="PTHR46825">
    <property type="entry name" value="D-ALANYL-D-ALANINE-CARBOXYPEPTIDASE/ENDOPEPTIDASE AMPH"/>
    <property type="match status" value="1"/>
</dbReference>
<dbReference type="Gene3D" id="3.40.710.10">
    <property type="entry name" value="DD-peptidase/beta-lactamase superfamily"/>
    <property type="match status" value="1"/>
</dbReference>
<evidence type="ECO:0000313" key="3">
    <source>
        <dbReference type="EMBL" id="MCX8524956.1"/>
    </source>
</evidence>
<accession>A0ABT3XT73</accession>
<dbReference type="EMBL" id="JAOVZW010000015">
    <property type="protein sequence ID" value="MCX8524956.1"/>
    <property type="molecule type" value="Genomic_DNA"/>
</dbReference>
<feature type="signal peptide" evidence="1">
    <location>
        <begin position="1"/>
        <end position="21"/>
    </location>
</feature>
<reference evidence="3" key="1">
    <citation type="submission" date="2022-10" db="EMBL/GenBank/DDBJ databases">
        <title>Chryseobacterium sp. nov., a novel bacterial species.</title>
        <authorList>
            <person name="Cao Y."/>
        </authorList>
    </citation>
    <scope>NUCLEOTIDE SEQUENCE</scope>
    <source>
        <strain evidence="3">CCTCC AB2015118</strain>
    </source>
</reference>
<gene>
    <name evidence="3" type="ORF">OF897_13640</name>
</gene>
<dbReference type="RefSeq" id="WP_267266237.1">
    <property type="nucleotide sequence ID" value="NZ_JAOVZW010000015.1"/>
</dbReference>
<dbReference type="InterPro" id="IPR050491">
    <property type="entry name" value="AmpC-like"/>
</dbReference>
<dbReference type="SUPFAM" id="SSF56601">
    <property type="entry name" value="beta-lactamase/transpeptidase-like"/>
    <property type="match status" value="1"/>
</dbReference>
<dbReference type="PANTHER" id="PTHR46825:SF9">
    <property type="entry name" value="BETA-LACTAMASE-RELATED DOMAIN-CONTAINING PROTEIN"/>
    <property type="match status" value="1"/>
</dbReference>
<dbReference type="PROSITE" id="PS51257">
    <property type="entry name" value="PROKAR_LIPOPROTEIN"/>
    <property type="match status" value="1"/>
</dbReference>
<evidence type="ECO:0000259" key="2">
    <source>
        <dbReference type="Pfam" id="PF00144"/>
    </source>
</evidence>
<sequence>MISKKIISAFLIFSLSITACSQTRNNWQSKIDSTIQIKTPTTFNGVILISKKGKTVYSKAYGFSDMQNKTPLKMDNQFEIMSNSKQITSVLILKQVEKGKINLQTPIKKYLPELKQTWADSVTVHQLLNHTHGIVDVEKPLIFKPGTDFKYGNLSNILLGKIIEKTSKKTYRELATELFKLLKMNDTFCYSKNDKRNLVSGYINKDNTFTKVENSFINEENLPADGIITTAQDLVIWNNQLHKGKILSPKSYQLMTSESAKSQHDVFGKEKMGYGYNIRIVDSNGIKYFGHTGLGDGFSSLNIYVPKSDLNIIILENQMNENSDLFYYFESLIKDIILESELVK</sequence>